<dbReference type="SUPFAM" id="SSF52172">
    <property type="entry name" value="CheY-like"/>
    <property type="match status" value="1"/>
</dbReference>
<dbReference type="OrthoDB" id="7187989at2"/>
<keyword evidence="7 9" id="KW-0010">Activator</keyword>
<dbReference type="InterPro" id="IPR005471">
    <property type="entry name" value="Tscrpt_reg_IclR_N"/>
</dbReference>
<accession>A0A561S9Q0</accession>
<dbReference type="PIRSF" id="PIRSF006171">
    <property type="entry name" value="RR_citrat_malat"/>
    <property type="match status" value="1"/>
</dbReference>
<keyword evidence="5 9" id="KW-0805">Transcription regulation</keyword>
<evidence type="ECO:0000256" key="8">
    <source>
        <dbReference type="ARBA" id="ARBA00023163"/>
    </source>
</evidence>
<keyword evidence="8 9" id="KW-0804">Transcription</keyword>
<name>A0A561S9Q0_9ACTN</name>
<proteinExistence type="predicted"/>
<evidence type="ECO:0000259" key="11">
    <source>
        <dbReference type="PROSITE" id="PS50110"/>
    </source>
</evidence>
<keyword evidence="3 10" id="KW-0597">Phosphoprotein</keyword>
<evidence type="ECO:0000256" key="1">
    <source>
        <dbReference type="ARBA" id="ARBA00004496"/>
    </source>
</evidence>
<dbReference type="Gene3D" id="1.10.10.10">
    <property type="entry name" value="Winged helix-like DNA-binding domain superfamily/Winged helix DNA-binding domain"/>
    <property type="match status" value="1"/>
</dbReference>
<dbReference type="GO" id="GO:0003700">
    <property type="term" value="F:DNA-binding transcription factor activity"/>
    <property type="evidence" value="ECO:0007669"/>
    <property type="project" value="InterPro"/>
</dbReference>
<evidence type="ECO:0000256" key="9">
    <source>
        <dbReference type="PIRNR" id="PIRNR006171"/>
    </source>
</evidence>
<comment type="subcellular location">
    <subcellularLocation>
        <location evidence="1 9">Cytoplasm</location>
    </subcellularLocation>
</comment>
<keyword evidence="4 9" id="KW-0902">Two-component regulatory system</keyword>
<evidence type="ECO:0000256" key="5">
    <source>
        <dbReference type="ARBA" id="ARBA00023015"/>
    </source>
</evidence>
<dbReference type="InterPro" id="IPR051271">
    <property type="entry name" value="2C-system_Tx_regulators"/>
</dbReference>
<keyword evidence="13" id="KW-1185">Reference proteome</keyword>
<dbReference type="Proteomes" id="UP000317940">
    <property type="component" value="Unassembled WGS sequence"/>
</dbReference>
<dbReference type="RefSeq" id="WP_145911740.1">
    <property type="nucleotide sequence ID" value="NZ_BAAAMZ010000023.1"/>
</dbReference>
<comment type="caution">
    <text evidence="12">The sequence shown here is derived from an EMBL/GenBank/DDBJ whole genome shotgun (WGS) entry which is preliminary data.</text>
</comment>
<dbReference type="InterPro" id="IPR024187">
    <property type="entry name" value="Sig_transdc_resp-reg_cit/mal"/>
</dbReference>
<feature type="domain" description="Response regulatory" evidence="11">
    <location>
        <begin position="3"/>
        <end position="114"/>
    </location>
</feature>
<dbReference type="SMART" id="SM00448">
    <property type="entry name" value="REC"/>
    <property type="match status" value="1"/>
</dbReference>
<dbReference type="Pfam" id="PF00072">
    <property type="entry name" value="Response_reg"/>
    <property type="match status" value="1"/>
</dbReference>
<protein>
    <recommendedName>
        <fullName evidence="9">Transcriptional regulatory protein</fullName>
    </recommendedName>
</protein>
<evidence type="ECO:0000256" key="10">
    <source>
        <dbReference type="PROSITE-ProRule" id="PRU00169"/>
    </source>
</evidence>
<feature type="modified residue" description="4-aspartylphosphate" evidence="10">
    <location>
        <position position="54"/>
    </location>
</feature>
<dbReference type="PROSITE" id="PS50110">
    <property type="entry name" value="RESPONSE_REGULATORY"/>
    <property type="match status" value="1"/>
</dbReference>
<dbReference type="GO" id="GO:0000156">
    <property type="term" value="F:phosphorelay response regulator activity"/>
    <property type="evidence" value="ECO:0007669"/>
    <property type="project" value="TreeGrafter"/>
</dbReference>
<dbReference type="GO" id="GO:0005737">
    <property type="term" value="C:cytoplasm"/>
    <property type="evidence" value="ECO:0007669"/>
    <property type="project" value="UniProtKB-SubCell"/>
</dbReference>
<evidence type="ECO:0000256" key="2">
    <source>
        <dbReference type="ARBA" id="ARBA00022490"/>
    </source>
</evidence>
<dbReference type="SUPFAM" id="SSF46785">
    <property type="entry name" value="Winged helix' DNA-binding domain"/>
    <property type="match status" value="1"/>
</dbReference>
<reference evidence="12 13" key="1">
    <citation type="submission" date="2019-06" db="EMBL/GenBank/DDBJ databases">
        <title>Sequencing the genomes of 1000 actinobacteria strains.</title>
        <authorList>
            <person name="Klenk H.-P."/>
        </authorList>
    </citation>
    <scope>NUCLEOTIDE SEQUENCE [LARGE SCALE GENOMIC DNA]</scope>
    <source>
        <strain evidence="12 13">DSM 44826</strain>
    </source>
</reference>
<organism evidence="12 13">
    <name type="scientific">Kitasatospora viridis</name>
    <dbReference type="NCBI Taxonomy" id="281105"/>
    <lineage>
        <taxon>Bacteria</taxon>
        <taxon>Bacillati</taxon>
        <taxon>Actinomycetota</taxon>
        <taxon>Actinomycetes</taxon>
        <taxon>Kitasatosporales</taxon>
        <taxon>Streptomycetaceae</taxon>
        <taxon>Kitasatospora</taxon>
    </lineage>
</organism>
<evidence type="ECO:0000313" key="13">
    <source>
        <dbReference type="Proteomes" id="UP000317940"/>
    </source>
</evidence>
<evidence type="ECO:0000256" key="7">
    <source>
        <dbReference type="ARBA" id="ARBA00023159"/>
    </source>
</evidence>
<dbReference type="Pfam" id="PF09339">
    <property type="entry name" value="HTH_IclR"/>
    <property type="match status" value="1"/>
</dbReference>
<dbReference type="GO" id="GO:0003677">
    <property type="term" value="F:DNA binding"/>
    <property type="evidence" value="ECO:0007669"/>
    <property type="project" value="UniProtKB-KW"/>
</dbReference>
<dbReference type="InterPro" id="IPR011006">
    <property type="entry name" value="CheY-like_superfamily"/>
</dbReference>
<keyword evidence="6 9" id="KW-0238">DNA-binding</keyword>
<dbReference type="InterPro" id="IPR036390">
    <property type="entry name" value="WH_DNA-bd_sf"/>
</dbReference>
<evidence type="ECO:0000256" key="3">
    <source>
        <dbReference type="ARBA" id="ARBA00022553"/>
    </source>
</evidence>
<sequence length="220" mass="23428">MIRVLVVDDDYRVAELHARYVTATDGFQVVGTAGSAARALELDRELAPDLVLLDQYLPDRLGSELLPELGADVLMVTAAADAGQVRAALGGGAVGYLIKPFDAAALTDRLAGYARFRLQLGADRTLDQEQVDRALRALHGTDRGGRPRRPRETPTGERVAEAVRGAAGPVTASQLATVLGVSRPTAQRYLADLAADGTVRVELRYGAAGRPEHLYSWNGG</sequence>
<dbReference type="InterPro" id="IPR001789">
    <property type="entry name" value="Sig_transdc_resp-reg_receiver"/>
</dbReference>
<keyword evidence="2 9" id="KW-0963">Cytoplasm</keyword>
<evidence type="ECO:0000256" key="4">
    <source>
        <dbReference type="ARBA" id="ARBA00023012"/>
    </source>
</evidence>
<gene>
    <name evidence="12" type="ORF">FHX73_19165</name>
</gene>
<dbReference type="PANTHER" id="PTHR45526:SF1">
    <property type="entry name" value="TRANSCRIPTIONAL REGULATORY PROTEIN DCUR-RELATED"/>
    <property type="match status" value="1"/>
</dbReference>
<evidence type="ECO:0000313" key="12">
    <source>
        <dbReference type="EMBL" id="TWF71535.1"/>
    </source>
</evidence>
<dbReference type="AlphaFoldDB" id="A0A561S9Q0"/>
<dbReference type="EMBL" id="VIWT01000009">
    <property type="protein sequence ID" value="TWF71535.1"/>
    <property type="molecule type" value="Genomic_DNA"/>
</dbReference>
<dbReference type="PANTHER" id="PTHR45526">
    <property type="entry name" value="TRANSCRIPTIONAL REGULATORY PROTEIN DPIA"/>
    <property type="match status" value="1"/>
</dbReference>
<evidence type="ECO:0000256" key="6">
    <source>
        <dbReference type="ARBA" id="ARBA00023125"/>
    </source>
</evidence>
<dbReference type="InterPro" id="IPR036388">
    <property type="entry name" value="WH-like_DNA-bd_sf"/>
</dbReference>
<dbReference type="Gene3D" id="3.40.50.2300">
    <property type="match status" value="1"/>
</dbReference>